<dbReference type="PROSITE" id="PS51462">
    <property type="entry name" value="NUDIX"/>
    <property type="match status" value="1"/>
</dbReference>
<dbReference type="PANTHER" id="PTHR22769:SF56">
    <property type="entry name" value="8-OXO-DGDP PHOSPHATASE NUDT18"/>
    <property type="match status" value="1"/>
</dbReference>
<dbReference type="InterPro" id="IPR015797">
    <property type="entry name" value="NUDIX_hydrolase-like_dom_sf"/>
</dbReference>
<evidence type="ECO:0000313" key="4">
    <source>
        <dbReference type="Proteomes" id="UP000230066"/>
    </source>
</evidence>
<keyword evidence="4" id="KW-1185">Reference proteome</keyword>
<feature type="domain" description="Nudix hydrolase" evidence="2">
    <location>
        <begin position="21"/>
        <end position="153"/>
    </location>
</feature>
<dbReference type="GO" id="GO:0044715">
    <property type="term" value="F:8-oxo-dGDP phosphatase activity"/>
    <property type="evidence" value="ECO:0007669"/>
    <property type="project" value="TreeGrafter"/>
</dbReference>
<dbReference type="AlphaFoldDB" id="A0A4E0RKY1"/>
<comment type="caution">
    <text evidence="3">The sequence shown here is derived from an EMBL/GenBank/DDBJ whole genome shotgun (WGS) entry which is preliminary data.</text>
</comment>
<accession>A0A4E0RKY1</accession>
<dbReference type="EMBL" id="JXXN02003105">
    <property type="protein sequence ID" value="THD21958.1"/>
    <property type="molecule type" value="Genomic_DNA"/>
</dbReference>
<gene>
    <name evidence="3" type="ORF">D915_007119</name>
</gene>
<dbReference type="Gene3D" id="3.90.79.10">
    <property type="entry name" value="Nucleoside Triphosphate Pyrophosphohydrolase"/>
    <property type="match status" value="1"/>
</dbReference>
<evidence type="ECO:0000256" key="1">
    <source>
        <dbReference type="ARBA" id="ARBA00022801"/>
    </source>
</evidence>
<organism evidence="3 4">
    <name type="scientific">Fasciola hepatica</name>
    <name type="common">Liver fluke</name>
    <dbReference type="NCBI Taxonomy" id="6192"/>
    <lineage>
        <taxon>Eukaryota</taxon>
        <taxon>Metazoa</taxon>
        <taxon>Spiralia</taxon>
        <taxon>Lophotrochozoa</taxon>
        <taxon>Platyhelminthes</taxon>
        <taxon>Trematoda</taxon>
        <taxon>Digenea</taxon>
        <taxon>Plagiorchiida</taxon>
        <taxon>Echinostomata</taxon>
        <taxon>Echinostomatoidea</taxon>
        <taxon>Fasciolidae</taxon>
        <taxon>Fasciola</taxon>
    </lineage>
</organism>
<dbReference type="SUPFAM" id="SSF55811">
    <property type="entry name" value="Nudix"/>
    <property type="match status" value="1"/>
</dbReference>
<keyword evidence="1" id="KW-0378">Hydrolase</keyword>
<protein>
    <submittedName>
        <fullName evidence="3">Nucleoside diphosphate-linked moiety X motif 18</fullName>
    </submittedName>
</protein>
<dbReference type="GO" id="GO:0044716">
    <property type="term" value="F:8-oxo-GDP phosphatase activity"/>
    <property type="evidence" value="ECO:0007669"/>
    <property type="project" value="TreeGrafter"/>
</dbReference>
<dbReference type="PROSITE" id="PS00893">
    <property type="entry name" value="NUDIX_BOX"/>
    <property type="match status" value="1"/>
</dbReference>
<evidence type="ECO:0000313" key="3">
    <source>
        <dbReference type="EMBL" id="THD21958.1"/>
    </source>
</evidence>
<proteinExistence type="predicted"/>
<reference evidence="3" key="1">
    <citation type="submission" date="2019-03" db="EMBL/GenBank/DDBJ databases">
        <title>Improved annotation for the trematode Fasciola hepatica.</title>
        <authorList>
            <person name="Choi Y.-J."/>
            <person name="Martin J."/>
            <person name="Mitreva M."/>
        </authorList>
    </citation>
    <scope>NUCLEOTIDE SEQUENCE [LARGE SCALE GENOMIC DNA]</scope>
</reference>
<sequence>MRNSSLHVCVLLFYHSSDFFPRIKDNFCLIVVGVVLRGNQVLLIQEAKHSCYGKYFLPAGRLEPHETLLDGVKREVLEESGLEFEPKQLVLLESNGSCWFSVTFIGEAVGGQLKTVPDMESLQARWFEVTDVQKAESDWFSLHRIHRPDRPVTMLPTISSSSAFDVRRVGILKMTFVPRLADQLSDQTCTGDGFLLTLRICLIPETNSNLILPQTTDRFEWISIEPSSDALNTWSSELPNWMIQLPVNTDLLPLYRL</sequence>
<dbReference type="Proteomes" id="UP000230066">
    <property type="component" value="Unassembled WGS sequence"/>
</dbReference>
<dbReference type="InterPro" id="IPR020084">
    <property type="entry name" value="NUDIX_hydrolase_CS"/>
</dbReference>
<dbReference type="PANTHER" id="PTHR22769">
    <property type="entry name" value="MUTT/NUDIX HYDROLASE"/>
    <property type="match status" value="1"/>
</dbReference>
<dbReference type="Pfam" id="PF00293">
    <property type="entry name" value="NUDIX"/>
    <property type="match status" value="1"/>
</dbReference>
<dbReference type="InterPro" id="IPR000086">
    <property type="entry name" value="NUDIX_hydrolase_dom"/>
</dbReference>
<name>A0A4E0RKY1_FASHE</name>
<evidence type="ECO:0000259" key="2">
    <source>
        <dbReference type="PROSITE" id="PS51462"/>
    </source>
</evidence>